<evidence type="ECO:0000256" key="1">
    <source>
        <dbReference type="SAM" id="MobiDB-lite"/>
    </source>
</evidence>
<dbReference type="EMBL" id="JAULSO010000001">
    <property type="protein sequence ID" value="KAK3692347.1"/>
    <property type="molecule type" value="Genomic_DNA"/>
</dbReference>
<evidence type="ECO:0000313" key="3">
    <source>
        <dbReference type="Proteomes" id="UP001270362"/>
    </source>
</evidence>
<sequence length="228" mass="25700">MHYCHTQHNMFPSLLDCAIGRSADLPAAWRCGRRRGVRQEMEADQRVHGQPRQESVCATRACVRACAVDLMCPGPALVPEDSARSEGHGARGLRVFPRSRAQGHSSRSRKREGGGETPRQLGRIRPDMDGRARHHARPRPGSRRPQRRSLIGSSGRRRTTHTRTHTCTRTHAHAHTQWTKQQDPVFRRASVSVCLLAAGRRVVSLVAGGEQQSDKQGLVLRRRRRRRC</sequence>
<evidence type="ECO:0000313" key="2">
    <source>
        <dbReference type="EMBL" id="KAK3692347.1"/>
    </source>
</evidence>
<name>A0AAE0XFY2_9PEZI</name>
<feature type="compositionally biased region" description="Basic residues" evidence="1">
    <location>
        <begin position="132"/>
        <end position="147"/>
    </location>
</feature>
<protein>
    <submittedName>
        <fullName evidence="2">Uncharacterized protein</fullName>
    </submittedName>
</protein>
<gene>
    <name evidence="2" type="ORF">B0T22DRAFT_10943</name>
</gene>
<feature type="compositionally biased region" description="Basic residues" evidence="1">
    <location>
        <begin position="155"/>
        <end position="174"/>
    </location>
</feature>
<organism evidence="2 3">
    <name type="scientific">Podospora appendiculata</name>
    <dbReference type="NCBI Taxonomy" id="314037"/>
    <lineage>
        <taxon>Eukaryota</taxon>
        <taxon>Fungi</taxon>
        <taxon>Dikarya</taxon>
        <taxon>Ascomycota</taxon>
        <taxon>Pezizomycotina</taxon>
        <taxon>Sordariomycetes</taxon>
        <taxon>Sordariomycetidae</taxon>
        <taxon>Sordariales</taxon>
        <taxon>Podosporaceae</taxon>
        <taxon>Podospora</taxon>
    </lineage>
</organism>
<accession>A0AAE0XFY2</accession>
<dbReference type="Proteomes" id="UP001270362">
    <property type="component" value="Unassembled WGS sequence"/>
</dbReference>
<reference evidence="2" key="1">
    <citation type="journal article" date="2023" name="Mol. Phylogenet. Evol.">
        <title>Genome-scale phylogeny and comparative genomics of the fungal order Sordariales.</title>
        <authorList>
            <person name="Hensen N."/>
            <person name="Bonometti L."/>
            <person name="Westerberg I."/>
            <person name="Brannstrom I.O."/>
            <person name="Guillou S."/>
            <person name="Cros-Aarteil S."/>
            <person name="Calhoun S."/>
            <person name="Haridas S."/>
            <person name="Kuo A."/>
            <person name="Mondo S."/>
            <person name="Pangilinan J."/>
            <person name="Riley R."/>
            <person name="LaButti K."/>
            <person name="Andreopoulos B."/>
            <person name="Lipzen A."/>
            <person name="Chen C."/>
            <person name="Yan M."/>
            <person name="Daum C."/>
            <person name="Ng V."/>
            <person name="Clum A."/>
            <person name="Steindorff A."/>
            <person name="Ohm R.A."/>
            <person name="Martin F."/>
            <person name="Silar P."/>
            <person name="Natvig D.O."/>
            <person name="Lalanne C."/>
            <person name="Gautier V."/>
            <person name="Ament-Velasquez S.L."/>
            <person name="Kruys A."/>
            <person name="Hutchinson M.I."/>
            <person name="Powell A.J."/>
            <person name="Barry K."/>
            <person name="Miller A.N."/>
            <person name="Grigoriev I.V."/>
            <person name="Debuchy R."/>
            <person name="Gladieux P."/>
            <person name="Hiltunen Thoren M."/>
            <person name="Johannesson H."/>
        </authorList>
    </citation>
    <scope>NUCLEOTIDE SEQUENCE</scope>
    <source>
        <strain evidence="2">CBS 314.62</strain>
    </source>
</reference>
<dbReference type="AlphaFoldDB" id="A0AAE0XFY2"/>
<proteinExistence type="predicted"/>
<feature type="region of interest" description="Disordered" evidence="1">
    <location>
        <begin position="80"/>
        <end position="180"/>
    </location>
</feature>
<comment type="caution">
    <text evidence="2">The sequence shown here is derived from an EMBL/GenBank/DDBJ whole genome shotgun (WGS) entry which is preliminary data.</text>
</comment>
<keyword evidence="3" id="KW-1185">Reference proteome</keyword>
<reference evidence="2" key="2">
    <citation type="submission" date="2023-06" db="EMBL/GenBank/DDBJ databases">
        <authorList>
            <consortium name="Lawrence Berkeley National Laboratory"/>
            <person name="Haridas S."/>
            <person name="Hensen N."/>
            <person name="Bonometti L."/>
            <person name="Westerberg I."/>
            <person name="Brannstrom I.O."/>
            <person name="Guillou S."/>
            <person name="Cros-Aarteil S."/>
            <person name="Calhoun S."/>
            <person name="Kuo A."/>
            <person name="Mondo S."/>
            <person name="Pangilinan J."/>
            <person name="Riley R."/>
            <person name="Labutti K."/>
            <person name="Andreopoulos B."/>
            <person name="Lipzen A."/>
            <person name="Chen C."/>
            <person name="Yanf M."/>
            <person name="Daum C."/>
            <person name="Ng V."/>
            <person name="Clum A."/>
            <person name="Steindorff A."/>
            <person name="Ohm R."/>
            <person name="Martin F."/>
            <person name="Silar P."/>
            <person name="Natvig D."/>
            <person name="Lalanne C."/>
            <person name="Gautier V."/>
            <person name="Ament-Velasquez S.L."/>
            <person name="Kruys A."/>
            <person name="Hutchinson M.I."/>
            <person name="Powell A.J."/>
            <person name="Barry K."/>
            <person name="Miller A.N."/>
            <person name="Grigoriev I.V."/>
            <person name="Debuchy R."/>
            <person name="Gladieux P."/>
            <person name="Thoren M.H."/>
            <person name="Johannesson H."/>
        </authorList>
    </citation>
    <scope>NUCLEOTIDE SEQUENCE</scope>
    <source>
        <strain evidence="2">CBS 314.62</strain>
    </source>
</reference>